<sequence length="892" mass="102369">MSTHYSYNNNNHSNAISVLSFRHHFHHPLPRPSVTPPHHRYRLFPGVWASKDKDKGIHPDNNTLRPPLCISSRNAISEPLTQGKGKIDPFMEYAVIHHGLPVINWLEDDEGDVEEDDDRHSGLRHKQHRNATLQKVIPVHEIEVRVDAVRLMFETMKDGEISVSGYDTAWVALVEDREGKGRPQFPAAIEWISRNQLEDGSWGEATMFSAHDRIINTLACIVALKTWKIHPDKCERGLKFLKENLSKLADESAEQMPIGFEVTFPSLLEIAQGLEIDIGYDSPAVQEIYARREIKLSRIPRDIMHQVPTTLLHSLEGMNGLDWEKLMKLQCNNGSFLFSPSSTAFALIQTDDPGCFNYLSNVVRRFNGGVPNVYPVDLFEHMWVVDRLQRLGVSRYFKAEIEECMNYVARYWTKKGICWARNSPVSDIDDTSMGFRLLRLHGHDVSTEVFEQFNRGDEFFSFIGQSMEAVTGMYNLYRASQLRFHGETILEHANKYSANFLTVKRESNNLLDKWIVTKDLPGEVSYALDIPWYASLPRVETRFYIDQYGGEGDIWIGKTLYRFSFLSLPWKFVSCLVSVLVQLIWFFARRMKNVNNDLFLELARTDYKNCQLLHQSEWDSIQRWYSEWKLEDVGVTRKSLLRSFFIATASIFEPERSRERIAWTKSSVLVDAISSCFNVSGSLAERSSFVHEFTRRIQKQPYINGRNGSITNRVSKALAEAAAGILDQLSLEMLVGTGRDITVPLHVSWEKWLKSWEEGGETNKGLVELLVQTINLCSNSSDLSMSEGTWSRPLYRHLCNLTSNICLQLDRHRKQNVRMNGHHGRSGIATDPELEKSMQELTETVFRGTTGNVNREERMTFFVVTRGFYYSAHCDESTIDQHAAKVLSDSVL</sequence>
<reference evidence="2" key="1">
    <citation type="journal article" date="2023" name="Front. Plant Sci.">
        <title>Chromosomal-level genome assembly of Melastoma candidum provides insights into trichome evolution.</title>
        <authorList>
            <person name="Zhong Y."/>
            <person name="Wu W."/>
            <person name="Sun C."/>
            <person name="Zou P."/>
            <person name="Liu Y."/>
            <person name="Dai S."/>
            <person name="Zhou R."/>
        </authorList>
    </citation>
    <scope>NUCLEOTIDE SEQUENCE [LARGE SCALE GENOMIC DNA]</scope>
</reference>
<keyword evidence="2" id="KW-1185">Reference proteome</keyword>
<name>A0ACB9RZ74_9MYRT</name>
<comment type="caution">
    <text evidence="1">The sequence shown here is derived from an EMBL/GenBank/DDBJ whole genome shotgun (WGS) entry which is preliminary data.</text>
</comment>
<proteinExistence type="predicted"/>
<gene>
    <name evidence="1" type="ORF">MLD38_007300</name>
</gene>
<evidence type="ECO:0000313" key="2">
    <source>
        <dbReference type="Proteomes" id="UP001057402"/>
    </source>
</evidence>
<dbReference type="EMBL" id="CM042882">
    <property type="protein sequence ID" value="KAI4381202.1"/>
    <property type="molecule type" value="Genomic_DNA"/>
</dbReference>
<protein>
    <submittedName>
        <fullName evidence="1">Uncharacterized protein</fullName>
    </submittedName>
</protein>
<accession>A0ACB9RZ74</accession>
<dbReference type="Proteomes" id="UP001057402">
    <property type="component" value="Chromosome 3"/>
</dbReference>
<evidence type="ECO:0000313" key="1">
    <source>
        <dbReference type="EMBL" id="KAI4381202.1"/>
    </source>
</evidence>
<organism evidence="1 2">
    <name type="scientific">Melastoma candidum</name>
    <dbReference type="NCBI Taxonomy" id="119954"/>
    <lineage>
        <taxon>Eukaryota</taxon>
        <taxon>Viridiplantae</taxon>
        <taxon>Streptophyta</taxon>
        <taxon>Embryophyta</taxon>
        <taxon>Tracheophyta</taxon>
        <taxon>Spermatophyta</taxon>
        <taxon>Magnoliopsida</taxon>
        <taxon>eudicotyledons</taxon>
        <taxon>Gunneridae</taxon>
        <taxon>Pentapetalae</taxon>
        <taxon>rosids</taxon>
        <taxon>malvids</taxon>
        <taxon>Myrtales</taxon>
        <taxon>Melastomataceae</taxon>
        <taxon>Melastomatoideae</taxon>
        <taxon>Melastomateae</taxon>
        <taxon>Melastoma</taxon>
    </lineage>
</organism>